<dbReference type="AlphaFoldDB" id="A0A9W7SRZ5"/>
<dbReference type="EMBL" id="RIBY02001867">
    <property type="protein sequence ID" value="KAH9827615.1"/>
    <property type="molecule type" value="Genomic_DNA"/>
</dbReference>
<sequence length="63" mass="6721">MELTGFAVGASKIGLDLSADTDAVAHFDRLHVLADLDSATNDFVPNTEWQWHLPPTAGDGVDV</sequence>
<organism evidence="1 2">
    <name type="scientific">Teratosphaeria destructans</name>
    <dbReference type="NCBI Taxonomy" id="418781"/>
    <lineage>
        <taxon>Eukaryota</taxon>
        <taxon>Fungi</taxon>
        <taxon>Dikarya</taxon>
        <taxon>Ascomycota</taxon>
        <taxon>Pezizomycotina</taxon>
        <taxon>Dothideomycetes</taxon>
        <taxon>Dothideomycetidae</taxon>
        <taxon>Mycosphaerellales</taxon>
        <taxon>Teratosphaeriaceae</taxon>
        <taxon>Teratosphaeria</taxon>
    </lineage>
</organism>
<comment type="caution">
    <text evidence="1">The sequence shown here is derived from an EMBL/GenBank/DDBJ whole genome shotgun (WGS) entry which is preliminary data.</text>
</comment>
<protein>
    <submittedName>
        <fullName evidence="1">Uncharacterized protein</fullName>
    </submittedName>
</protein>
<evidence type="ECO:0000313" key="1">
    <source>
        <dbReference type="EMBL" id="KAH9827615.1"/>
    </source>
</evidence>
<name>A0A9W7SRZ5_9PEZI</name>
<keyword evidence="2" id="KW-1185">Reference proteome</keyword>
<proteinExistence type="predicted"/>
<dbReference type="Proteomes" id="UP001138500">
    <property type="component" value="Unassembled WGS sequence"/>
</dbReference>
<evidence type="ECO:0000313" key="2">
    <source>
        <dbReference type="Proteomes" id="UP001138500"/>
    </source>
</evidence>
<gene>
    <name evidence="1" type="ORF">Tdes44962_MAKER00341</name>
</gene>
<reference evidence="1 2" key="1">
    <citation type="journal article" date="2018" name="IMA Fungus">
        <title>IMA Genome-F 10: Nine draft genome sequences of Claviceps purpurea s.lat., including C. arundinis, C. humidiphila, and C. cf. spartinae, pseudomolecules for the pitch canker pathogen Fusarium circinatum, draft genome of Davidsoniella eucalypti, Grosmannia galeiformis, Quambalaria eucalypti, and Teratosphaeria destructans.</title>
        <authorList>
            <person name="Wingfield B.D."/>
            <person name="Liu M."/>
            <person name="Nguyen H.D."/>
            <person name="Lane F.A."/>
            <person name="Morgan S.W."/>
            <person name="De Vos L."/>
            <person name="Wilken P.M."/>
            <person name="Duong T.A."/>
            <person name="Aylward J."/>
            <person name="Coetzee M.P."/>
            <person name="Dadej K."/>
            <person name="De Beer Z.W."/>
            <person name="Findlay W."/>
            <person name="Havenga M."/>
            <person name="Kolarik M."/>
            <person name="Menzies J.G."/>
            <person name="Naidoo K."/>
            <person name="Pochopski O."/>
            <person name="Shoukouhi P."/>
            <person name="Santana Q.C."/>
            <person name="Seifert K.A."/>
            <person name="Soal N."/>
            <person name="Steenkamp E.T."/>
            <person name="Tatham C.T."/>
            <person name="van der Nest M.A."/>
            <person name="Wingfield M.J."/>
        </authorList>
    </citation>
    <scope>NUCLEOTIDE SEQUENCE [LARGE SCALE GENOMIC DNA]</scope>
    <source>
        <strain evidence="1">CMW44962</strain>
    </source>
</reference>
<accession>A0A9W7SRZ5</accession>
<reference evidence="1 2" key="2">
    <citation type="journal article" date="2021" name="Curr. Genet.">
        <title>Genetic response to nitrogen starvation in the aggressive Eucalyptus foliar pathogen Teratosphaeria destructans.</title>
        <authorList>
            <person name="Havenga M."/>
            <person name="Wingfield B.D."/>
            <person name="Wingfield M.J."/>
            <person name="Dreyer L.L."/>
            <person name="Roets F."/>
            <person name="Aylward J."/>
        </authorList>
    </citation>
    <scope>NUCLEOTIDE SEQUENCE [LARGE SCALE GENOMIC DNA]</scope>
    <source>
        <strain evidence="1">CMW44962</strain>
    </source>
</reference>